<protein>
    <submittedName>
        <fullName evidence="1">Uncharacterized protein</fullName>
    </submittedName>
</protein>
<gene>
    <name evidence="1" type="ORF">B1992_12945</name>
</gene>
<comment type="caution">
    <text evidence="1">The sequence shown here is derived from an EMBL/GenBank/DDBJ whole genome shotgun (WGS) entry which is preliminary data.</text>
</comment>
<dbReference type="Proteomes" id="UP000462066">
    <property type="component" value="Unassembled WGS sequence"/>
</dbReference>
<evidence type="ECO:0000313" key="2">
    <source>
        <dbReference type="Proteomes" id="UP000462066"/>
    </source>
</evidence>
<dbReference type="AlphaFoldDB" id="A0A7V8GKU4"/>
<organism evidence="1 2">
    <name type="scientific">Pseudoxanthomonas broegbernensis</name>
    <dbReference type="NCBI Taxonomy" id="83619"/>
    <lineage>
        <taxon>Bacteria</taxon>
        <taxon>Pseudomonadati</taxon>
        <taxon>Pseudomonadota</taxon>
        <taxon>Gammaproteobacteria</taxon>
        <taxon>Lysobacterales</taxon>
        <taxon>Lysobacteraceae</taxon>
        <taxon>Pseudoxanthomonas</taxon>
    </lineage>
</organism>
<sequence>MLSASQLTDDLLGAVLDDHAVEHGLDGLAIFGRQLPHRFKLKLEVVARPAFVRVEDQGVMTQ</sequence>
<evidence type="ECO:0000313" key="1">
    <source>
        <dbReference type="EMBL" id="KAF1685273.1"/>
    </source>
</evidence>
<reference evidence="1 2" key="1">
    <citation type="submission" date="2017-10" db="EMBL/GenBank/DDBJ databases">
        <title>Whole genome sequencing of Pseudoxanthomonas broegbernensis DSM 12573(T).</title>
        <authorList>
            <person name="Kumar S."/>
            <person name="Bansal K."/>
            <person name="Kaur A."/>
            <person name="Patil P."/>
            <person name="Sharma S."/>
            <person name="Patil P.B."/>
        </authorList>
    </citation>
    <scope>NUCLEOTIDE SEQUENCE [LARGE SCALE GENOMIC DNA]</scope>
    <source>
        <strain evidence="1 2">DSM 12573</strain>
    </source>
</reference>
<accession>A0A7V8GKU4</accession>
<keyword evidence="2" id="KW-1185">Reference proteome</keyword>
<name>A0A7V8GKU4_9GAMM</name>
<proteinExistence type="predicted"/>
<dbReference type="EMBL" id="MWIP01000015">
    <property type="protein sequence ID" value="KAF1685273.1"/>
    <property type="molecule type" value="Genomic_DNA"/>
</dbReference>